<proteinExistence type="predicted"/>
<dbReference type="EMBL" id="JAKUCV010006025">
    <property type="protein sequence ID" value="KAJ4828984.1"/>
    <property type="molecule type" value="Genomic_DNA"/>
</dbReference>
<keyword evidence="3" id="KW-1185">Reference proteome</keyword>
<dbReference type="PANTHER" id="PTHR47123:SF3">
    <property type="entry name" value="DUF295 DOMAIN-CONTAINING PROTEIN"/>
    <property type="match status" value="1"/>
</dbReference>
<evidence type="ECO:0000259" key="1">
    <source>
        <dbReference type="Pfam" id="PF03478"/>
    </source>
</evidence>
<reference evidence="2" key="2">
    <citation type="journal article" date="2023" name="Plants (Basel)">
        <title>Annotation of the Turnera subulata (Passifloraceae) Draft Genome Reveals the S-Locus Evolved after the Divergence of Turneroideae from Passifloroideae in a Stepwise Manner.</title>
        <authorList>
            <person name="Henning P.M."/>
            <person name="Roalson E.H."/>
            <person name="Mir W."/>
            <person name="McCubbin A.G."/>
            <person name="Shore J.S."/>
        </authorList>
    </citation>
    <scope>NUCLEOTIDE SEQUENCE</scope>
    <source>
        <strain evidence="2">F60SS</strain>
    </source>
</reference>
<reference evidence="2" key="1">
    <citation type="submission" date="2022-02" db="EMBL/GenBank/DDBJ databases">
        <authorList>
            <person name="Henning P.M."/>
            <person name="McCubbin A.G."/>
            <person name="Shore J.S."/>
        </authorList>
    </citation>
    <scope>NUCLEOTIDE SEQUENCE</scope>
    <source>
        <strain evidence="2">F60SS</strain>
        <tissue evidence="2">Leaves</tissue>
    </source>
</reference>
<dbReference type="Proteomes" id="UP001141552">
    <property type="component" value="Unassembled WGS sequence"/>
</dbReference>
<dbReference type="InterPro" id="IPR051304">
    <property type="entry name" value="SCF_F-box_domain"/>
</dbReference>
<dbReference type="OrthoDB" id="1082638at2759"/>
<sequence>MSGMAITIDPNTLTANQVTPSWQVPGHHLLSVVESNGDLFAVFPSFCNDVITTNDKGGSRTIKRRLEVMKLDERKGRWVKILDELKDCILFISAPCSFSVLARHFPGYKANCIYINKIHFTYCKEIRTACHHPGSGVVVYDIENGDVAELCHQYGCSPIFWPPPCWLYKKKTDFKLSGLRKSFVIKNTRIL</sequence>
<gene>
    <name evidence="2" type="ORF">Tsubulata_037016</name>
</gene>
<dbReference type="AlphaFoldDB" id="A0A9Q0FDV8"/>
<dbReference type="PANTHER" id="PTHR47123">
    <property type="entry name" value="F-BOX PROTEIN SKIP23"/>
    <property type="match status" value="1"/>
</dbReference>
<comment type="caution">
    <text evidence="2">The sequence shown here is derived from an EMBL/GenBank/DDBJ whole genome shotgun (WGS) entry which is preliminary data.</text>
</comment>
<dbReference type="InterPro" id="IPR005174">
    <property type="entry name" value="KIB1-4_b-propeller"/>
</dbReference>
<dbReference type="Pfam" id="PF03478">
    <property type="entry name" value="Beta-prop_KIB1-4"/>
    <property type="match status" value="1"/>
</dbReference>
<name>A0A9Q0FDV8_9ROSI</name>
<evidence type="ECO:0000313" key="3">
    <source>
        <dbReference type="Proteomes" id="UP001141552"/>
    </source>
</evidence>
<evidence type="ECO:0000313" key="2">
    <source>
        <dbReference type="EMBL" id="KAJ4828984.1"/>
    </source>
</evidence>
<organism evidence="2 3">
    <name type="scientific">Turnera subulata</name>
    <dbReference type="NCBI Taxonomy" id="218843"/>
    <lineage>
        <taxon>Eukaryota</taxon>
        <taxon>Viridiplantae</taxon>
        <taxon>Streptophyta</taxon>
        <taxon>Embryophyta</taxon>
        <taxon>Tracheophyta</taxon>
        <taxon>Spermatophyta</taxon>
        <taxon>Magnoliopsida</taxon>
        <taxon>eudicotyledons</taxon>
        <taxon>Gunneridae</taxon>
        <taxon>Pentapetalae</taxon>
        <taxon>rosids</taxon>
        <taxon>fabids</taxon>
        <taxon>Malpighiales</taxon>
        <taxon>Passifloraceae</taxon>
        <taxon>Turnera</taxon>
    </lineage>
</organism>
<accession>A0A9Q0FDV8</accession>
<feature type="domain" description="KIB1-4 beta-propeller" evidence="1">
    <location>
        <begin position="25"/>
        <end position="140"/>
    </location>
</feature>
<protein>
    <recommendedName>
        <fullName evidence="1">KIB1-4 beta-propeller domain-containing protein</fullName>
    </recommendedName>
</protein>